<evidence type="ECO:0000256" key="3">
    <source>
        <dbReference type="ARBA" id="ARBA00022989"/>
    </source>
</evidence>
<feature type="region of interest" description="Disordered" evidence="6">
    <location>
        <begin position="482"/>
        <end position="508"/>
    </location>
</feature>
<evidence type="ECO:0000256" key="7">
    <source>
        <dbReference type="SAM" id="Phobius"/>
    </source>
</evidence>
<dbReference type="RefSeq" id="XP_019513900.1">
    <property type="nucleotide sequence ID" value="XM_019658355.1"/>
</dbReference>
<keyword evidence="4 7" id="KW-0472">Membrane</keyword>
<protein>
    <submittedName>
        <fullName evidence="10">Transient receptor potential cation channel subfamily M member 4 isoform X4</fullName>
    </submittedName>
</protein>
<evidence type="ECO:0000313" key="10">
    <source>
        <dbReference type="RefSeq" id="XP_019513900.1"/>
    </source>
</evidence>
<dbReference type="Proteomes" id="UP000694851">
    <property type="component" value="Unplaced"/>
</dbReference>
<comment type="subcellular location">
    <subcellularLocation>
        <location evidence="1">Membrane</location>
        <topology evidence="1">Multi-pass membrane protein</topology>
    </subcellularLocation>
</comment>
<evidence type="ECO:0000259" key="8">
    <source>
        <dbReference type="Pfam" id="PF25508"/>
    </source>
</evidence>
<gene>
    <name evidence="10" type="primary">TRPM4</name>
</gene>
<dbReference type="OrthoDB" id="310870at2759"/>
<dbReference type="GO" id="GO:0005227">
    <property type="term" value="F:calcium-activated cation channel activity"/>
    <property type="evidence" value="ECO:0007669"/>
    <property type="project" value="TreeGrafter"/>
</dbReference>
<keyword evidence="10" id="KW-0675">Receptor</keyword>
<keyword evidence="3 7" id="KW-1133">Transmembrane helix</keyword>
<dbReference type="CTD" id="54795"/>
<dbReference type="InterPro" id="IPR057366">
    <property type="entry name" value="TRPM-like"/>
</dbReference>
<evidence type="ECO:0000256" key="1">
    <source>
        <dbReference type="ARBA" id="ARBA00004141"/>
    </source>
</evidence>
<evidence type="ECO:0000313" key="9">
    <source>
        <dbReference type="Proteomes" id="UP000694851"/>
    </source>
</evidence>
<reference evidence="10" key="1">
    <citation type="submission" date="2025-08" db="UniProtKB">
        <authorList>
            <consortium name="RefSeq"/>
        </authorList>
    </citation>
    <scope>IDENTIFICATION</scope>
    <source>
        <tissue evidence="10">Muscle</tissue>
    </source>
</reference>
<accession>A0A8B7SPD3</accession>
<keyword evidence="9" id="KW-1185">Reference proteome</keyword>
<keyword evidence="5" id="KW-0175">Coiled coil</keyword>
<dbReference type="GeneID" id="109391100"/>
<dbReference type="GO" id="GO:0005886">
    <property type="term" value="C:plasma membrane"/>
    <property type="evidence" value="ECO:0007669"/>
    <property type="project" value="TreeGrafter"/>
</dbReference>
<evidence type="ECO:0000256" key="4">
    <source>
        <dbReference type="ARBA" id="ARBA00023136"/>
    </source>
</evidence>
<dbReference type="Pfam" id="PF25508">
    <property type="entry name" value="TRPM2"/>
    <property type="match status" value="1"/>
</dbReference>
<sequence>MGGDQTPGSLLSSGTGIDIPVLLLLIGGNEKMLKRIENATQAQLPCLLVAGSGGAADCLAEILEDTLAPGSGGGRRGEAQDRIRRFFPKGDPEVLHAQVERIMTRKELLTVYSSEDGPEEFETIVLRALVKACGSSEASAYLDELRLAVAWNRVDIAQSELFRGDIQWRSVHLEASLMDALLNDRHEFVRLLISHGLSLCHFLTPTRLAQLYSAAPPNSLIRSLLDQASHGAGTKTPVLKPSAEPRLPNVGQVLLMLLGKMCAPRYHDWVTGDPHHDHGCMESHQGGENTHLLSVRATSDLMLDAVLGETPWSDLFLWALLLNRAQMALYFWEIGSNAVASALGACLLLRVLARLEYEAEEAARRKDLAAKFEGLGVDLFGECYRNSEDRAARLLLRRCPFWGDATCLQLAMQADARAFFAQDGVQSLLTQKWWGEMDSTTPIWALVLAFFCPPLIYTNLITFRKSYEESTQKDLAFDMDRGLNGEGPARPADPREKMPLGGVMSQPSRRRCSPHLSRWPQFWGAPVTAFMGNVVSYLLFLLLFARVLLIDFQPPPPGALELLLYFWAFTLLCEELRQGLGGDWGSLATGGRGPSSSQPLYHRLHLYITDTWNQCDLVALTFFLLGVGCRYTFGKVQGNSDLYWKAQRYSLIREFHSRPALAPPLIIFSHVYLLIRRLSKQRARLPSSPDNFRVLLPKETERELLTWESVRKENFLLARARDKRESDSERLKRTSQKVDTALKQLRQIREFEQRLKGLEQEVQHCSRVLGWVAEALSRSALLPPGGVPPPIPPGPKD</sequence>
<name>A0A8B7SPD3_HIPAR</name>
<dbReference type="PANTHER" id="PTHR13800">
    <property type="entry name" value="TRANSIENT RECEPTOR POTENTIAL CATION CHANNEL, SUBFAMILY M, MEMBER 6"/>
    <property type="match status" value="1"/>
</dbReference>
<evidence type="ECO:0000256" key="5">
    <source>
        <dbReference type="SAM" id="Coils"/>
    </source>
</evidence>
<feature type="domain" description="TRPM-like" evidence="8">
    <location>
        <begin position="160"/>
        <end position="422"/>
    </location>
</feature>
<dbReference type="PANTHER" id="PTHR13800:SF6">
    <property type="entry name" value="TRANSIENT RECEPTOR POTENTIAL CATION CHANNEL SUBFAMILY M MEMBER 4"/>
    <property type="match status" value="1"/>
</dbReference>
<feature type="transmembrane region" description="Helical" evidence="7">
    <location>
        <begin position="527"/>
        <end position="549"/>
    </location>
</feature>
<dbReference type="SUPFAM" id="SSF140860">
    <property type="entry name" value="Pseudo ankyrin repeat-like"/>
    <property type="match status" value="1"/>
</dbReference>
<evidence type="ECO:0000256" key="2">
    <source>
        <dbReference type="ARBA" id="ARBA00022692"/>
    </source>
</evidence>
<dbReference type="GO" id="GO:0099604">
    <property type="term" value="F:ligand-gated calcium channel activity"/>
    <property type="evidence" value="ECO:0007669"/>
    <property type="project" value="TreeGrafter"/>
</dbReference>
<dbReference type="InterPro" id="IPR050927">
    <property type="entry name" value="TRPM"/>
</dbReference>
<dbReference type="AlphaFoldDB" id="A0A8B7SPD3"/>
<evidence type="ECO:0000256" key="6">
    <source>
        <dbReference type="SAM" id="MobiDB-lite"/>
    </source>
</evidence>
<proteinExistence type="predicted"/>
<feature type="coiled-coil region" evidence="5">
    <location>
        <begin position="717"/>
        <end position="768"/>
    </location>
</feature>
<feature type="transmembrane region" description="Helical" evidence="7">
    <location>
        <begin position="443"/>
        <end position="463"/>
    </location>
</feature>
<keyword evidence="2 7" id="KW-0812">Transmembrane</keyword>
<organism evidence="9 10">
    <name type="scientific">Hipposideros armiger</name>
    <name type="common">Great Himalayan leaf-nosed bat</name>
    <dbReference type="NCBI Taxonomy" id="186990"/>
    <lineage>
        <taxon>Eukaryota</taxon>
        <taxon>Metazoa</taxon>
        <taxon>Chordata</taxon>
        <taxon>Craniata</taxon>
        <taxon>Vertebrata</taxon>
        <taxon>Euteleostomi</taxon>
        <taxon>Mammalia</taxon>
        <taxon>Eutheria</taxon>
        <taxon>Laurasiatheria</taxon>
        <taxon>Chiroptera</taxon>
        <taxon>Yinpterochiroptera</taxon>
        <taxon>Rhinolophoidea</taxon>
        <taxon>Hipposideridae</taxon>
        <taxon>Hipposideros</taxon>
    </lineage>
</organism>